<keyword evidence="3" id="KW-1185">Reference proteome</keyword>
<evidence type="ECO:0008006" key="4">
    <source>
        <dbReference type="Google" id="ProtNLM"/>
    </source>
</evidence>
<dbReference type="EMBL" id="FOMX01000029">
    <property type="protein sequence ID" value="SFF10644.1"/>
    <property type="molecule type" value="Genomic_DNA"/>
</dbReference>
<name>A0A1I2FZ26_9BACT</name>
<dbReference type="Pfam" id="PF07586">
    <property type="entry name" value="HXXSHH"/>
    <property type="match status" value="1"/>
</dbReference>
<accession>A0A1I2FZ26</accession>
<proteinExistence type="predicted"/>
<dbReference type="PROSITE" id="PS51318">
    <property type="entry name" value="TAT"/>
    <property type="match status" value="1"/>
</dbReference>
<dbReference type="InterPro" id="IPR006311">
    <property type="entry name" value="TAT_signal"/>
</dbReference>
<dbReference type="Proteomes" id="UP000199400">
    <property type="component" value="Unassembled WGS sequence"/>
</dbReference>
<feature type="chain" id="PRO_5011664161" description="Tat (Twin-arginine translocation) pathway signal sequence" evidence="1">
    <location>
        <begin position="25"/>
        <end position="460"/>
    </location>
</feature>
<protein>
    <recommendedName>
        <fullName evidence="4">Tat (Twin-arginine translocation) pathway signal sequence</fullName>
    </recommendedName>
</protein>
<keyword evidence="1" id="KW-0732">Signal</keyword>
<dbReference type="STRING" id="54.SAMN02745121_06955"/>
<evidence type="ECO:0000313" key="3">
    <source>
        <dbReference type="Proteomes" id="UP000199400"/>
    </source>
</evidence>
<sequence length="460" mass="49088">MKRHQLSRRTMLRGVAGGTSVALALPLLEAMLNSNGTAHADGTALPRRMITWHFGNGVALVDPADVGKGNRWAPAETGPNYPLTPQLAALAGVREYCNLLTGFDIKASSKHRRGHHDGCAGFFSGYPFIELPHAENSYSSKFGGPSIDQVAAAAIGDQTFMPSLQLAVSKRVITGEGPTLQYLSHKGPDQPLPPFFNPQEAFAALFDSFVPPDDPTKGPRVDILDAVREDVKALKLRVGSADKIRLDAHLASVEQIKKQIETLPPACTLPGMPIETNMDIDGAEPIELVNAAMVEIIIEAFRCDLTRIVSVQFSGSVGYHIFKSLGHSKGHHDMTHDTADNEAVDQCTIKTVECFAVLLNRLKETVEGDGNLLDNSCVILGSDAASGYTHSVFDQPCIVAGRGGGTLRYPAEHYHSPSGENTSDILLACLQSVVPEATEVGATNADGDGYSNTPCAALLA</sequence>
<dbReference type="InterPro" id="IPR011447">
    <property type="entry name" value="DUF1552"/>
</dbReference>
<gene>
    <name evidence="2" type="ORF">SAMN02745121_06955</name>
</gene>
<reference evidence="3" key="1">
    <citation type="submission" date="2016-10" db="EMBL/GenBank/DDBJ databases">
        <authorList>
            <person name="Varghese N."/>
            <person name="Submissions S."/>
        </authorList>
    </citation>
    <scope>NUCLEOTIDE SEQUENCE [LARGE SCALE GENOMIC DNA]</scope>
    <source>
        <strain evidence="3">ATCC 25963</strain>
    </source>
</reference>
<feature type="signal peptide" evidence="1">
    <location>
        <begin position="1"/>
        <end position="24"/>
    </location>
</feature>
<dbReference type="RefSeq" id="WP_096332313.1">
    <property type="nucleotide sequence ID" value="NZ_FOMX01000029.1"/>
</dbReference>
<dbReference type="OrthoDB" id="231687at2"/>
<evidence type="ECO:0000313" key="2">
    <source>
        <dbReference type="EMBL" id="SFF10644.1"/>
    </source>
</evidence>
<organism evidence="2 3">
    <name type="scientific">Nannocystis exedens</name>
    <dbReference type="NCBI Taxonomy" id="54"/>
    <lineage>
        <taxon>Bacteria</taxon>
        <taxon>Pseudomonadati</taxon>
        <taxon>Myxococcota</taxon>
        <taxon>Polyangia</taxon>
        <taxon>Nannocystales</taxon>
        <taxon>Nannocystaceae</taxon>
        <taxon>Nannocystis</taxon>
    </lineage>
</organism>
<evidence type="ECO:0000256" key="1">
    <source>
        <dbReference type="SAM" id="SignalP"/>
    </source>
</evidence>
<dbReference type="AlphaFoldDB" id="A0A1I2FZ26"/>